<evidence type="ECO:0000313" key="3">
    <source>
        <dbReference type="Proteomes" id="UP000663840"/>
    </source>
</evidence>
<gene>
    <name evidence="2" type="ORF">RDB_LOCUS26892</name>
</gene>
<feature type="signal peptide" evidence="1">
    <location>
        <begin position="1"/>
        <end position="22"/>
    </location>
</feature>
<feature type="chain" id="PRO_5034672485" evidence="1">
    <location>
        <begin position="23"/>
        <end position="225"/>
    </location>
</feature>
<sequence length="225" mass="23864">MRAFNSLSILAFLLSAGHIAHALPPSHRAGLIAHRQHNIPDYYNANPASYGAGEDAVPVPGDQLSSNAVDVQGEVWTLKGELDTRLARLGRCKDIEQATEQVTIILETIRKETSQLTSASVNLPVEAHAKLAHVVIKVFIEVISACVKLSTKFGSPLVINVLADIDAAFSEYLSALINCAPGMKQAMIKIAGQMNKEAVADLGLVGFTRCAKILGLTTGISGVAP</sequence>
<name>A0A8H3A5R5_9AGAM</name>
<dbReference type="AlphaFoldDB" id="A0A8H3A5R5"/>
<reference evidence="2" key="1">
    <citation type="submission" date="2021-01" db="EMBL/GenBank/DDBJ databases">
        <authorList>
            <person name="Kaushik A."/>
        </authorList>
    </citation>
    <scope>NUCLEOTIDE SEQUENCE</scope>
    <source>
        <strain evidence="2">AG1-1A</strain>
    </source>
</reference>
<organism evidence="2 3">
    <name type="scientific">Rhizoctonia solani</name>
    <dbReference type="NCBI Taxonomy" id="456999"/>
    <lineage>
        <taxon>Eukaryota</taxon>
        <taxon>Fungi</taxon>
        <taxon>Dikarya</taxon>
        <taxon>Basidiomycota</taxon>
        <taxon>Agaricomycotina</taxon>
        <taxon>Agaricomycetes</taxon>
        <taxon>Cantharellales</taxon>
        <taxon>Ceratobasidiaceae</taxon>
        <taxon>Rhizoctonia</taxon>
    </lineage>
</organism>
<keyword evidence="1" id="KW-0732">Signal</keyword>
<comment type="caution">
    <text evidence="2">The sequence shown here is derived from an EMBL/GenBank/DDBJ whole genome shotgun (WGS) entry which is preliminary data.</text>
</comment>
<dbReference type="EMBL" id="CAJMWR010000534">
    <property type="protein sequence ID" value="CAE6384273.1"/>
    <property type="molecule type" value="Genomic_DNA"/>
</dbReference>
<accession>A0A8H3A5R5</accession>
<evidence type="ECO:0000256" key="1">
    <source>
        <dbReference type="SAM" id="SignalP"/>
    </source>
</evidence>
<protein>
    <submittedName>
        <fullName evidence="2">Uncharacterized protein</fullName>
    </submittedName>
</protein>
<evidence type="ECO:0000313" key="2">
    <source>
        <dbReference type="EMBL" id="CAE6384273.1"/>
    </source>
</evidence>
<proteinExistence type="predicted"/>
<dbReference type="Proteomes" id="UP000663840">
    <property type="component" value="Unassembled WGS sequence"/>
</dbReference>